<reference evidence="1 2" key="1">
    <citation type="submission" date="2024-01" db="EMBL/GenBank/DDBJ databases">
        <title>A draft genome for the cacao thread blight pathogen Marasmiellus scandens.</title>
        <authorList>
            <person name="Baruah I.K."/>
            <person name="Leung J."/>
            <person name="Bukari Y."/>
            <person name="Amoako-Attah I."/>
            <person name="Meinhardt L.W."/>
            <person name="Bailey B.A."/>
            <person name="Cohen S.P."/>
        </authorList>
    </citation>
    <scope>NUCLEOTIDE SEQUENCE [LARGE SCALE GENOMIC DNA]</scope>
    <source>
        <strain evidence="1 2">GH-19</strain>
    </source>
</reference>
<dbReference type="EMBL" id="JBANRG010000040">
    <property type="protein sequence ID" value="KAK7447792.1"/>
    <property type="molecule type" value="Genomic_DNA"/>
</dbReference>
<organism evidence="1 2">
    <name type="scientific">Marasmiellus scandens</name>
    <dbReference type="NCBI Taxonomy" id="2682957"/>
    <lineage>
        <taxon>Eukaryota</taxon>
        <taxon>Fungi</taxon>
        <taxon>Dikarya</taxon>
        <taxon>Basidiomycota</taxon>
        <taxon>Agaricomycotina</taxon>
        <taxon>Agaricomycetes</taxon>
        <taxon>Agaricomycetidae</taxon>
        <taxon>Agaricales</taxon>
        <taxon>Marasmiineae</taxon>
        <taxon>Omphalotaceae</taxon>
        <taxon>Marasmiellus</taxon>
    </lineage>
</organism>
<protein>
    <recommendedName>
        <fullName evidence="3">F-box domain-containing protein</fullName>
    </recommendedName>
</protein>
<proteinExistence type="predicted"/>
<dbReference type="Proteomes" id="UP001498398">
    <property type="component" value="Unassembled WGS sequence"/>
</dbReference>
<evidence type="ECO:0008006" key="3">
    <source>
        <dbReference type="Google" id="ProtNLM"/>
    </source>
</evidence>
<comment type="caution">
    <text evidence="1">The sequence shown here is derived from an EMBL/GenBank/DDBJ whole genome shotgun (WGS) entry which is preliminary data.</text>
</comment>
<gene>
    <name evidence="1" type="ORF">VKT23_014050</name>
</gene>
<sequence>MTILPRDLLLRLIDLFSGDTTTLKSLSLGLGPKFRHYIENYLFSRVKIYGSRQVEEMTISFRCHPHRLKAVKRVTIYWWAGFGQPNSTLDTVEFLNTLPKEDTSRNLVLSNFIVTGHQDEVELESVITIAMYRTFRKVEFQDCVLSKISWRDCLAVIRSRDMESVSLLRCGVHQSEQSFGRILEGLKPQLDQLYIESCSMEFLDALGGDVGFIQAITLKRLQVIDSEVNATAGRALVILLPLIKDDLVHLVCASRHGKRILGSNSVYLMFRAFINARSFPKLRNLSLSCRTYQPQGTYSLTIRVIKKTWSISFNDRRCFKLFVSSNDMGWENAADRVEAAAECVNNGLFGGIQFSHLLNNMFDTEELREGALW</sequence>
<evidence type="ECO:0000313" key="1">
    <source>
        <dbReference type="EMBL" id="KAK7447792.1"/>
    </source>
</evidence>
<keyword evidence="2" id="KW-1185">Reference proteome</keyword>
<name>A0ABR1J4G5_9AGAR</name>
<accession>A0ABR1J4G5</accession>
<evidence type="ECO:0000313" key="2">
    <source>
        <dbReference type="Proteomes" id="UP001498398"/>
    </source>
</evidence>